<sequence>MSQEMTQTQDQNAENGLNRIRHWRDQYRGMLAPSPLEDANQLVAKLDMTHAHPSGIAQLFASGHVRLDSLFRDAGVLKAAERHLSRVMDDQTAKRRVSGVAELSLVVGVATWKGNALPVLLYPVNVTVPKEESAATVQFTGRVKLNTAFVNVLREQRVYVDEDSLFDGSSYDSGEPETSAMFARITAEAVERIPDFNIERQIVLGCFVDPSSLMIAESQRFIDQLENGESDNVLLDALAGNEHAQSSLKDADLAQYSPFDADPHAEFEVGDVDNTVRYAASLAAAGHSIVIDGEFPKGTAEQAVAVASRCLMSGRSVLYVPGVAEQKRLFMQAVSANELKAQMLDVADAQANAAIDKQLISAVGFQQGVATQRFDQLADELVGVRSRLTRYLGDLHGVNDKWNVSAYETIQNLARISVLPTHPATHIRLTEQSAIAVAGDMEAWVGKLERAGELGEFSIGPDDTAWYKASLNTEEEAVTAYQRVDDLLRRFLPATREQVARTVQTCGFPVPSTIREWERQVTVLKNLRRVLDVFQPEIFERDIDSMIEATKPKAQRKAEGSAMGFWERRRHIKEAKGLLRVGAQVEDLHEALKVVARQSEQWRQFVPHGGWPVLPTKLDDIITTLDAMVSNMTALDTVLATTPAGGNLGSTDFNTVEVRLKALLDDRKALDTLPERCRLEHEFAGVGLNELVEDLHTRQVSVPQIRGEVQLAWWTTVFEDIVRSSAIISNQDGSALQTASDRFAQVDVEHVRSVGPMVSQESMRRLCDMLFSHTQEANQLHTVLAGRAHVSLSRIRRDYPEILAAAKPILVATPGTLAALTDPAVIADVAIVDACAHIPSIELLSILGRVRQVVVIAHCATVTSESMKQLIDLLPHVEVESAPTRRDPRLAAFLESEGYGSVRYDVATEPASGKVRFHSVEDANGVPVMLSGLVESSQQEIDKVVHLITQRAASFTVVPSSYVLTVVTLTDVFRTRLGAELKSLASKNKPMGRFLRHVRLVPLRDVAGCQATDVILSLCYAKTVHGRLLQQFGVVEHEGGRGMLLDALALADRNLDIVSAFGSQDMEDERLHQQGPRFLKTMLAWAEQFNDRPILPTRDDAGQNVLFEDIAERLRARGLEAAVNYGFDRGSRIPLVVGLKGRPFALAVQTDDASFMSVQSTRKRHRLSAQDLISLGWNVMSVWSVAAFVNPDKEVDRIVARIGEIYREVE</sequence>
<evidence type="ECO:0000313" key="3">
    <source>
        <dbReference type="Proteomes" id="UP000003191"/>
    </source>
</evidence>
<dbReference type="HOGENOM" id="CLU_000788_1_0_11"/>
<dbReference type="InterPro" id="IPR049468">
    <property type="entry name" value="Restrct_endonuc-II-like_dom"/>
</dbReference>
<gene>
    <name evidence="2" type="ORF">BIFBRE_04385</name>
</gene>
<dbReference type="STRING" id="1685.RY69_91"/>
<reference evidence="2 3" key="1">
    <citation type="submission" date="2010-02" db="EMBL/GenBank/DDBJ databases">
        <authorList>
            <person name="Weinstock G."/>
            <person name="Sodergren E."/>
            <person name="Clifton S."/>
            <person name="Fulton L."/>
            <person name="Fulton B."/>
            <person name="Courtney L."/>
            <person name="Fronick C."/>
            <person name="Harrison M."/>
            <person name="Strong C."/>
            <person name="Farmer C."/>
            <person name="Delahaunty K."/>
            <person name="Markovic C."/>
            <person name="Hall O."/>
            <person name="Minx P."/>
            <person name="Tomlinson C."/>
            <person name="Mitreva M."/>
            <person name="Nelson J."/>
            <person name="Hou S."/>
            <person name="Wollam A."/>
            <person name="Pepin K.H."/>
            <person name="Johnson M."/>
            <person name="Bhonagiri V."/>
            <person name="Zhang X."/>
            <person name="Suruliraj S."/>
            <person name="Warren W."/>
            <person name="Chinwalla A."/>
            <person name="Mardis E.R."/>
            <person name="Wilson R.K."/>
        </authorList>
    </citation>
    <scope>NUCLEOTIDE SEQUENCE [LARGE SCALE GENOMIC DNA]</scope>
    <source>
        <strain evidence="2 3">DSM 20213</strain>
    </source>
</reference>
<name>D4BQL2_BIFBR</name>
<dbReference type="Pfam" id="PF18741">
    <property type="entry name" value="MTES_1575"/>
    <property type="match status" value="1"/>
</dbReference>
<organism evidence="2 3">
    <name type="scientific">Bifidobacterium breve DSM 20213 = JCM 1192</name>
    <dbReference type="NCBI Taxonomy" id="518634"/>
    <lineage>
        <taxon>Bacteria</taxon>
        <taxon>Bacillati</taxon>
        <taxon>Actinomycetota</taxon>
        <taxon>Actinomycetes</taxon>
        <taxon>Bifidobacteriales</taxon>
        <taxon>Bifidobacteriaceae</taxon>
        <taxon>Bifidobacterium</taxon>
    </lineage>
</organism>
<dbReference type="EMBL" id="ACCG02000012">
    <property type="protein sequence ID" value="EFE88507.1"/>
    <property type="molecule type" value="Genomic_DNA"/>
</dbReference>
<feature type="domain" description="Restriction endonuclease type II-like" evidence="1">
    <location>
        <begin position="1108"/>
        <end position="1202"/>
    </location>
</feature>
<dbReference type="Proteomes" id="UP000003191">
    <property type="component" value="Unassembled WGS sequence"/>
</dbReference>
<evidence type="ECO:0000313" key="2">
    <source>
        <dbReference type="EMBL" id="EFE88507.1"/>
    </source>
</evidence>
<protein>
    <recommendedName>
        <fullName evidence="1">Restriction endonuclease type II-like domain-containing protein</fullName>
    </recommendedName>
</protein>
<accession>D4BQL2</accession>
<dbReference type="AlphaFoldDB" id="D4BQL2"/>
<comment type="caution">
    <text evidence="2">The sequence shown here is derived from an EMBL/GenBank/DDBJ whole genome shotgun (WGS) entry which is preliminary data.</text>
</comment>
<proteinExistence type="predicted"/>
<dbReference type="PATRIC" id="fig|518634.7.peg.1374"/>
<keyword evidence="3" id="KW-1185">Reference proteome</keyword>
<evidence type="ECO:0000259" key="1">
    <source>
        <dbReference type="Pfam" id="PF18741"/>
    </source>
</evidence>